<dbReference type="PANTHER" id="PTHR43877">
    <property type="entry name" value="AMINOALKYLPHOSPHONATE N-ACETYLTRANSFERASE-RELATED-RELATED"/>
    <property type="match status" value="1"/>
</dbReference>
<dbReference type="PANTHER" id="PTHR43877:SF2">
    <property type="entry name" value="AMINOALKYLPHOSPHONATE N-ACETYLTRANSFERASE-RELATED"/>
    <property type="match status" value="1"/>
</dbReference>
<keyword evidence="1" id="KW-0808">Transferase</keyword>
<keyword evidence="2" id="KW-0012">Acyltransferase</keyword>
<dbReference type="GO" id="GO:0016747">
    <property type="term" value="F:acyltransferase activity, transferring groups other than amino-acyl groups"/>
    <property type="evidence" value="ECO:0007669"/>
    <property type="project" value="InterPro"/>
</dbReference>
<protein>
    <recommendedName>
        <fullName evidence="3">N-acetyltransferase domain-containing protein</fullName>
    </recommendedName>
</protein>
<dbReference type="AlphaFoldDB" id="A0A0F9YFH5"/>
<dbReference type="PROSITE" id="PS51186">
    <property type="entry name" value="GNAT"/>
    <property type="match status" value="1"/>
</dbReference>
<dbReference type="InterPro" id="IPR050832">
    <property type="entry name" value="Bact_Acetyltransf"/>
</dbReference>
<evidence type="ECO:0000259" key="3">
    <source>
        <dbReference type="PROSITE" id="PS51186"/>
    </source>
</evidence>
<accession>A0A0F9YFH5</accession>
<dbReference type="InterPro" id="IPR000182">
    <property type="entry name" value="GNAT_dom"/>
</dbReference>
<sequence length="155" mass="17165">MRTREAEATDLEALLVLNEQIGTFHFENAPEAFTKPSAADKEFLQNTLSDKSRLFLVAEIEGRVVGFLTAIITKNETIPFLVSCPVCRVGTIVVDEKHRASGVGTKLMSACGKWADSQGAEQIRLEVMAFNQSAQKFYEKLGFKDHSHVMCKLIG</sequence>
<gene>
    <name evidence="4" type="ORF">LCGC14_0024100</name>
</gene>
<comment type="caution">
    <text evidence="4">The sequence shown here is derived from an EMBL/GenBank/DDBJ whole genome shotgun (WGS) entry which is preliminary data.</text>
</comment>
<evidence type="ECO:0000256" key="1">
    <source>
        <dbReference type="ARBA" id="ARBA00022679"/>
    </source>
</evidence>
<dbReference type="InterPro" id="IPR016181">
    <property type="entry name" value="Acyl_CoA_acyltransferase"/>
</dbReference>
<reference evidence="4" key="1">
    <citation type="journal article" date="2015" name="Nature">
        <title>Complex archaea that bridge the gap between prokaryotes and eukaryotes.</title>
        <authorList>
            <person name="Spang A."/>
            <person name="Saw J.H."/>
            <person name="Jorgensen S.L."/>
            <person name="Zaremba-Niedzwiedzka K."/>
            <person name="Martijn J."/>
            <person name="Lind A.E."/>
            <person name="van Eijk R."/>
            <person name="Schleper C."/>
            <person name="Guy L."/>
            <person name="Ettema T.J."/>
        </authorList>
    </citation>
    <scope>NUCLEOTIDE SEQUENCE</scope>
</reference>
<dbReference type="EMBL" id="LAZR01000004">
    <property type="protein sequence ID" value="KKO10927.1"/>
    <property type="molecule type" value="Genomic_DNA"/>
</dbReference>
<feature type="domain" description="N-acetyltransferase" evidence="3">
    <location>
        <begin position="1"/>
        <end position="155"/>
    </location>
</feature>
<proteinExistence type="predicted"/>
<evidence type="ECO:0000256" key="2">
    <source>
        <dbReference type="ARBA" id="ARBA00023315"/>
    </source>
</evidence>
<dbReference type="Gene3D" id="3.40.630.30">
    <property type="match status" value="1"/>
</dbReference>
<dbReference type="SUPFAM" id="SSF55729">
    <property type="entry name" value="Acyl-CoA N-acyltransferases (Nat)"/>
    <property type="match status" value="1"/>
</dbReference>
<organism evidence="4">
    <name type="scientific">marine sediment metagenome</name>
    <dbReference type="NCBI Taxonomy" id="412755"/>
    <lineage>
        <taxon>unclassified sequences</taxon>
        <taxon>metagenomes</taxon>
        <taxon>ecological metagenomes</taxon>
    </lineage>
</organism>
<dbReference type="Pfam" id="PF00583">
    <property type="entry name" value="Acetyltransf_1"/>
    <property type="match status" value="1"/>
</dbReference>
<dbReference type="CDD" id="cd04301">
    <property type="entry name" value="NAT_SF"/>
    <property type="match status" value="1"/>
</dbReference>
<evidence type="ECO:0000313" key="4">
    <source>
        <dbReference type="EMBL" id="KKO10927.1"/>
    </source>
</evidence>
<name>A0A0F9YFH5_9ZZZZ</name>